<gene>
    <name evidence="1" type="ORF">Pen02_28930</name>
</gene>
<dbReference type="Gene3D" id="3.40.50.150">
    <property type="entry name" value="Vaccinia Virus protein VP39"/>
    <property type="match status" value="1"/>
</dbReference>
<dbReference type="Pfam" id="PF04672">
    <property type="entry name" value="Methyltransf_19"/>
    <property type="match status" value="1"/>
</dbReference>
<dbReference type="InterPro" id="IPR006764">
    <property type="entry name" value="SAM_dep_MeTrfase_SAV2177_type"/>
</dbReference>
<proteinExistence type="predicted"/>
<dbReference type="RefSeq" id="WP_239140658.1">
    <property type="nucleotide sequence ID" value="NZ_BONW01000013.1"/>
</dbReference>
<evidence type="ECO:0000313" key="1">
    <source>
        <dbReference type="EMBL" id="GIG87957.1"/>
    </source>
</evidence>
<dbReference type="SUPFAM" id="SSF53335">
    <property type="entry name" value="S-adenosyl-L-methionine-dependent methyltransferases"/>
    <property type="match status" value="1"/>
</dbReference>
<reference evidence="1 2" key="1">
    <citation type="submission" date="2021-01" db="EMBL/GenBank/DDBJ databases">
        <title>Whole genome shotgun sequence of Plantactinospora endophytica NBRC 110450.</title>
        <authorList>
            <person name="Komaki H."/>
            <person name="Tamura T."/>
        </authorList>
    </citation>
    <scope>NUCLEOTIDE SEQUENCE [LARGE SCALE GENOMIC DNA]</scope>
    <source>
        <strain evidence="1 2">NBRC 110450</strain>
    </source>
</reference>
<evidence type="ECO:0008006" key="3">
    <source>
        <dbReference type="Google" id="ProtNLM"/>
    </source>
</evidence>
<keyword evidence="2" id="KW-1185">Reference proteome</keyword>
<evidence type="ECO:0000313" key="2">
    <source>
        <dbReference type="Proteomes" id="UP000646749"/>
    </source>
</evidence>
<protein>
    <recommendedName>
        <fullName evidence="3">Translation initiation factor IF-2</fullName>
    </recommendedName>
</protein>
<dbReference type="InterPro" id="IPR029063">
    <property type="entry name" value="SAM-dependent_MTases_sf"/>
</dbReference>
<dbReference type="EMBL" id="BONW01000013">
    <property type="protein sequence ID" value="GIG87957.1"/>
    <property type="molecule type" value="Genomic_DNA"/>
</dbReference>
<comment type="caution">
    <text evidence="1">The sequence shown here is derived from an EMBL/GenBank/DDBJ whole genome shotgun (WGS) entry which is preliminary data.</text>
</comment>
<dbReference type="Proteomes" id="UP000646749">
    <property type="component" value="Unassembled WGS sequence"/>
</dbReference>
<organism evidence="1 2">
    <name type="scientific">Plantactinospora endophytica</name>
    <dbReference type="NCBI Taxonomy" id="673535"/>
    <lineage>
        <taxon>Bacteria</taxon>
        <taxon>Bacillati</taxon>
        <taxon>Actinomycetota</taxon>
        <taxon>Actinomycetes</taxon>
        <taxon>Micromonosporales</taxon>
        <taxon>Micromonosporaceae</taxon>
        <taxon>Plantactinospora</taxon>
    </lineage>
</organism>
<sequence>MTDNPSGVADEAVALDSGVPHPARVWDYWLGGEDNFAADRAAGDQIRAVLPDVAEAARVDRAFLIRAVRYLAGTAGIRQFLDIGTGLPTADNTHHVAQWVAPESRVVYVDNDPIVLAHARALLAGAAQGATDYIDADVRDPDAILRATERTLDFRQPVGIMLLGVVQFVVDDAEARAVVRRLVAAVPSGSYLAIAHPIVGVSAELEEAVRLWNESGSAPQALRTPEQIAMFFDGLEVLEPGVVPCPRWRPRPHEADADRDVAPWRVCAVGRKP</sequence>
<dbReference type="PIRSF" id="PIRSF017393">
    <property type="entry name" value="MTase_SAV2177"/>
    <property type="match status" value="1"/>
</dbReference>
<name>A0ABQ4DZV5_9ACTN</name>
<accession>A0ABQ4DZV5</accession>